<keyword evidence="1" id="KW-0173">Coenzyme A biosynthesis</keyword>
<dbReference type="Pfam" id="PF00288">
    <property type="entry name" value="GHMP_kinases_N"/>
    <property type="match status" value="1"/>
</dbReference>
<dbReference type="GO" id="GO:0005524">
    <property type="term" value="F:ATP binding"/>
    <property type="evidence" value="ECO:0007669"/>
    <property type="project" value="UniProtKB-KW"/>
</dbReference>
<dbReference type="InterPro" id="IPR014721">
    <property type="entry name" value="Ribsml_uS5_D2-typ_fold_subgr"/>
</dbReference>
<keyword evidence="1 3" id="KW-0418">Kinase</keyword>
<comment type="catalytic activity">
    <reaction evidence="1">
        <text>(R)-pantoate + ATP = (R)-4-phosphopantoate + ADP + H(+)</text>
        <dbReference type="Rhea" id="RHEA:28246"/>
        <dbReference type="ChEBI" id="CHEBI:15378"/>
        <dbReference type="ChEBI" id="CHEBI:15980"/>
        <dbReference type="ChEBI" id="CHEBI:30616"/>
        <dbReference type="ChEBI" id="CHEBI:61294"/>
        <dbReference type="ChEBI" id="CHEBI:456216"/>
        <dbReference type="EC" id="2.7.1.169"/>
    </reaction>
</comment>
<dbReference type="PANTHER" id="PTHR42282">
    <property type="entry name" value="PANTOATE KINASE-RELATED"/>
    <property type="match status" value="1"/>
</dbReference>
<dbReference type="HAMAP" id="MF_02223">
    <property type="entry name" value="Pantoate_kinase"/>
    <property type="match status" value="1"/>
</dbReference>
<evidence type="ECO:0000259" key="2">
    <source>
        <dbReference type="Pfam" id="PF00288"/>
    </source>
</evidence>
<keyword evidence="1" id="KW-0067">ATP-binding</keyword>
<evidence type="ECO:0000256" key="1">
    <source>
        <dbReference type="HAMAP-Rule" id="MF_02223"/>
    </source>
</evidence>
<proteinExistence type="inferred from homology"/>
<dbReference type="Gene3D" id="3.30.230.10">
    <property type="match status" value="1"/>
</dbReference>
<keyword evidence="1" id="KW-0547">Nucleotide-binding</keyword>
<dbReference type="AlphaFoldDB" id="A0A075GJ93"/>
<keyword evidence="1 3" id="KW-0808">Transferase</keyword>
<dbReference type="GO" id="GO:0016301">
    <property type="term" value="F:kinase activity"/>
    <property type="evidence" value="ECO:0007669"/>
    <property type="project" value="UniProtKB-UniRule"/>
</dbReference>
<dbReference type="PIRSF" id="PIRSF016896">
    <property type="entry name" value="GHMP_arc_MJ0969"/>
    <property type="match status" value="1"/>
</dbReference>
<dbReference type="SUPFAM" id="SSF54211">
    <property type="entry name" value="Ribosomal protein S5 domain 2-like"/>
    <property type="match status" value="1"/>
</dbReference>
<dbReference type="UniPathway" id="UPA00241"/>
<dbReference type="InterPro" id="IPR020568">
    <property type="entry name" value="Ribosomal_Su5_D2-typ_SF"/>
</dbReference>
<evidence type="ECO:0000313" key="3">
    <source>
        <dbReference type="EMBL" id="AIF01663.1"/>
    </source>
</evidence>
<comment type="similarity">
    <text evidence="1">Belongs to the GHMP kinase family. PoK subfamily.</text>
</comment>
<name>A0A075GJ93_9ARCH</name>
<protein>
    <recommendedName>
        <fullName evidence="1">Pantoate kinase</fullName>
        <shortName evidence="1">PoK</shortName>
        <ecNumber evidence="1">2.7.1.169</ecNumber>
    </recommendedName>
</protein>
<reference evidence="3" key="1">
    <citation type="journal article" date="2014" name="Genome Biol. Evol.">
        <title>Pangenome evidence for extensive interdomain horizontal transfer affecting lineage core and shell genes in uncultured planktonic thaumarchaeota and euryarchaeota.</title>
        <authorList>
            <person name="Deschamps P."/>
            <person name="Zivanovic Y."/>
            <person name="Moreira D."/>
            <person name="Rodriguez-Valera F."/>
            <person name="Lopez-Garcia P."/>
        </authorList>
    </citation>
    <scope>NUCLEOTIDE SEQUENCE</scope>
</reference>
<dbReference type="GO" id="GO:0015937">
    <property type="term" value="P:coenzyme A biosynthetic process"/>
    <property type="evidence" value="ECO:0007669"/>
    <property type="project" value="UniProtKB-UniRule"/>
</dbReference>
<dbReference type="PANTHER" id="PTHR42282:SF1">
    <property type="entry name" value="PANTOATE KINASE"/>
    <property type="match status" value="1"/>
</dbReference>
<sequence>MKARAFCPAHITGFFKAELDEKDPNRLGSLGAGFSIQKGVKTTVILSSRNSSDATKFHIQIKGFKTGDVRVSEYVLNEFLAGNDDYFVDVIHELNVPVGYGLGCSAAVALSLALALNQALKMGFPKTKVGQIAHLAEIRCRTGLGDVLASYHGGFEIRTKSGAPGIGELEKIDPGKKLDVLIVCFNPISTKKFLGEKISLVNGLGGKMVQELIESRDMNEFQDKSIKFAKYIKIVTPKMDKVASELRKNGIKCGVALFGETIFSLVSPSEKQRALQILEKYGGLVLSSKIDNSGARLD</sequence>
<comment type="pathway">
    <text evidence="1">Cofactor biosynthesis; coenzyme A biosynthesis.</text>
</comment>
<dbReference type="EC" id="2.7.1.169" evidence="1"/>
<dbReference type="InterPro" id="IPR012043">
    <property type="entry name" value="PoK"/>
</dbReference>
<dbReference type="InterPro" id="IPR006204">
    <property type="entry name" value="GHMP_kinase_N_dom"/>
</dbReference>
<gene>
    <name evidence="3" type="primary">pok</name>
</gene>
<comment type="function">
    <text evidence="1">Phosphorylates (R)-pantoate to form (R)-4-phosphopantoate in the CoA biosynthesis pathway.</text>
</comment>
<feature type="domain" description="GHMP kinase N-terminal" evidence="2">
    <location>
        <begin position="88"/>
        <end position="154"/>
    </location>
</feature>
<organism evidence="3">
    <name type="scientific">uncultured marine thaumarchaeote KM3_14_C04</name>
    <dbReference type="NCBI Taxonomy" id="1456014"/>
    <lineage>
        <taxon>Archaea</taxon>
        <taxon>Nitrososphaerota</taxon>
        <taxon>environmental samples</taxon>
    </lineage>
</organism>
<dbReference type="EMBL" id="KF900627">
    <property type="protein sequence ID" value="AIF01663.1"/>
    <property type="molecule type" value="Genomic_DNA"/>
</dbReference>
<accession>A0A075GJ93</accession>